<evidence type="ECO:0000256" key="7">
    <source>
        <dbReference type="ARBA" id="ARBA00022723"/>
    </source>
</evidence>
<evidence type="ECO:0000256" key="8">
    <source>
        <dbReference type="ARBA" id="ARBA00022801"/>
    </source>
</evidence>
<dbReference type="InterPro" id="IPR000760">
    <property type="entry name" value="Inositol_monophosphatase-like"/>
</dbReference>
<keyword evidence="9 14" id="KW-0460">Magnesium</keyword>
<evidence type="ECO:0000256" key="13">
    <source>
        <dbReference type="NCBIfam" id="TIGR02067"/>
    </source>
</evidence>
<dbReference type="GO" id="GO:0007165">
    <property type="term" value="P:signal transduction"/>
    <property type="evidence" value="ECO:0007669"/>
    <property type="project" value="TreeGrafter"/>
</dbReference>
<comment type="cofactor">
    <cofactor evidence="1 14">
        <name>Mg(2+)</name>
        <dbReference type="ChEBI" id="CHEBI:18420"/>
    </cofactor>
</comment>
<evidence type="ECO:0000256" key="10">
    <source>
        <dbReference type="ARBA" id="ARBA00023102"/>
    </source>
</evidence>
<dbReference type="GO" id="GO:0006020">
    <property type="term" value="P:inositol metabolic process"/>
    <property type="evidence" value="ECO:0007669"/>
    <property type="project" value="TreeGrafter"/>
</dbReference>
<feature type="binding site" evidence="14">
    <location>
        <position position="107"/>
    </location>
    <ligand>
        <name>Mg(2+)</name>
        <dbReference type="ChEBI" id="CHEBI:18420"/>
        <label>1</label>
        <note>catalytic</note>
    </ligand>
</feature>
<dbReference type="PROSITE" id="PS00629">
    <property type="entry name" value="IMP_1"/>
    <property type="match status" value="1"/>
</dbReference>
<keyword evidence="10" id="KW-0368">Histidine biosynthesis</keyword>
<dbReference type="GO" id="GO:0046872">
    <property type="term" value="F:metal ion binding"/>
    <property type="evidence" value="ECO:0007669"/>
    <property type="project" value="UniProtKB-KW"/>
</dbReference>
<dbReference type="NCBIfam" id="TIGR02067">
    <property type="entry name" value="his_9_HisN"/>
    <property type="match status" value="1"/>
</dbReference>
<keyword evidence="6" id="KW-0028">Amino-acid biosynthesis</keyword>
<dbReference type="Gene3D" id="3.30.540.10">
    <property type="entry name" value="Fructose-1,6-Bisphosphatase, subunit A, domain 1"/>
    <property type="match status" value="1"/>
</dbReference>
<evidence type="ECO:0000256" key="14">
    <source>
        <dbReference type="PIRSR" id="PIRSR600760-2"/>
    </source>
</evidence>
<dbReference type="RefSeq" id="WP_091282591.1">
    <property type="nucleotide sequence ID" value="NZ_FAOZ01000022.1"/>
</dbReference>
<evidence type="ECO:0000313" key="16">
    <source>
        <dbReference type="Proteomes" id="UP000198802"/>
    </source>
</evidence>
<dbReference type="AlphaFoldDB" id="A0A0S4QTL5"/>
<organism evidence="15 16">
    <name type="scientific">Parafrankia irregularis</name>
    <dbReference type="NCBI Taxonomy" id="795642"/>
    <lineage>
        <taxon>Bacteria</taxon>
        <taxon>Bacillati</taxon>
        <taxon>Actinomycetota</taxon>
        <taxon>Actinomycetes</taxon>
        <taxon>Frankiales</taxon>
        <taxon>Frankiaceae</taxon>
        <taxon>Parafrankia</taxon>
    </lineage>
</organism>
<dbReference type="InterPro" id="IPR011809">
    <property type="entry name" value="His_9_proposed"/>
</dbReference>
<dbReference type="PANTHER" id="PTHR20854:SF4">
    <property type="entry name" value="INOSITOL-1-MONOPHOSPHATASE-RELATED"/>
    <property type="match status" value="1"/>
</dbReference>
<dbReference type="PRINTS" id="PR00377">
    <property type="entry name" value="IMPHPHTASES"/>
</dbReference>
<dbReference type="Gene3D" id="3.40.190.80">
    <property type="match status" value="1"/>
</dbReference>
<accession>A0A0S4QTL5</accession>
<comment type="function">
    <text evidence="12">Catalyzes the dephosphorylation of histidinol-phosphate to histidinol, the direct precursor of histidine.</text>
</comment>
<comment type="catalytic activity">
    <reaction evidence="11">
        <text>L-histidinol phosphate + H2O = L-histidinol + phosphate</text>
        <dbReference type="Rhea" id="RHEA:14465"/>
        <dbReference type="ChEBI" id="CHEBI:15377"/>
        <dbReference type="ChEBI" id="CHEBI:43474"/>
        <dbReference type="ChEBI" id="CHEBI:57699"/>
        <dbReference type="ChEBI" id="CHEBI:57980"/>
        <dbReference type="EC" id="3.1.3.15"/>
    </reaction>
</comment>
<keyword evidence="16" id="KW-1185">Reference proteome</keyword>
<evidence type="ECO:0000256" key="6">
    <source>
        <dbReference type="ARBA" id="ARBA00022605"/>
    </source>
</evidence>
<dbReference type="GO" id="GO:0000105">
    <property type="term" value="P:L-histidine biosynthetic process"/>
    <property type="evidence" value="ECO:0007669"/>
    <property type="project" value="UniProtKB-UniRule"/>
</dbReference>
<dbReference type="PANTHER" id="PTHR20854">
    <property type="entry name" value="INOSITOL MONOPHOSPHATASE"/>
    <property type="match status" value="1"/>
</dbReference>
<dbReference type="Proteomes" id="UP000198802">
    <property type="component" value="Unassembled WGS sequence"/>
</dbReference>
<proteinExistence type="inferred from homology"/>
<evidence type="ECO:0000256" key="11">
    <source>
        <dbReference type="ARBA" id="ARBA00049158"/>
    </source>
</evidence>
<dbReference type="SUPFAM" id="SSF56655">
    <property type="entry name" value="Carbohydrate phosphatase"/>
    <property type="match status" value="1"/>
</dbReference>
<comment type="similarity">
    <text evidence="3">Belongs to the inositol monophosphatase superfamily.</text>
</comment>
<dbReference type="EMBL" id="FAOZ01000022">
    <property type="protein sequence ID" value="CUU58835.1"/>
    <property type="molecule type" value="Genomic_DNA"/>
</dbReference>
<keyword evidence="7 14" id="KW-0479">Metal-binding</keyword>
<evidence type="ECO:0000256" key="12">
    <source>
        <dbReference type="ARBA" id="ARBA00053547"/>
    </source>
</evidence>
<dbReference type="InterPro" id="IPR020583">
    <property type="entry name" value="Inositol_monoP_metal-BS"/>
</dbReference>
<dbReference type="Pfam" id="PF00459">
    <property type="entry name" value="Inositol_P"/>
    <property type="match status" value="1"/>
</dbReference>
<name>A0A0S4QTL5_9ACTN</name>
<feature type="binding site" evidence="14">
    <location>
        <position position="88"/>
    </location>
    <ligand>
        <name>Mg(2+)</name>
        <dbReference type="ChEBI" id="CHEBI:18420"/>
        <label>1</label>
        <note>catalytic</note>
    </ligand>
</feature>
<dbReference type="GO" id="GO:0008934">
    <property type="term" value="F:inositol monophosphate 1-phosphatase activity"/>
    <property type="evidence" value="ECO:0007669"/>
    <property type="project" value="TreeGrafter"/>
</dbReference>
<sequence length="280" mass="30103">MTPSNPSPVSANPAGAVDPTGWLADDLALALSLADAADRITLSRFQAVDLHVESKPDNTPVSDADTAVESMIRERLAVARPGDGVLGEEEGLVGENARRRWILDPVDGTKNFVRGVPVWGTLLGLEVDGEMVVGVASAPAMSRRWWAAQGMGAFTRNATGDTRALRVSSVTRLSDAFLSFASIEGWRTADRLPEFLSLAEQVWRSRAYGDFWSHMMVAEGAVDLACEPEVSLWDLAALQIIVEEAGGRFTDLSGQRGPSHGTILTTNGHLHDLALKHFTS</sequence>
<evidence type="ECO:0000256" key="1">
    <source>
        <dbReference type="ARBA" id="ARBA00001946"/>
    </source>
</evidence>
<reference evidence="16" key="1">
    <citation type="submission" date="2015-11" db="EMBL/GenBank/DDBJ databases">
        <authorList>
            <person name="Varghese N."/>
        </authorList>
    </citation>
    <scope>NUCLEOTIDE SEQUENCE [LARGE SCALE GENOMIC DNA]</scope>
    <source>
        <strain evidence="16">DSM 45899</strain>
    </source>
</reference>
<feature type="binding site" evidence="14">
    <location>
        <position position="234"/>
    </location>
    <ligand>
        <name>Mg(2+)</name>
        <dbReference type="ChEBI" id="CHEBI:18420"/>
        <label>1</label>
        <note>catalytic</note>
    </ligand>
</feature>
<feature type="binding site" evidence="14">
    <location>
        <position position="104"/>
    </location>
    <ligand>
        <name>Mg(2+)</name>
        <dbReference type="ChEBI" id="CHEBI:18420"/>
        <label>1</label>
        <note>catalytic</note>
    </ligand>
</feature>
<dbReference type="EC" id="3.1.3.15" evidence="4 13"/>
<evidence type="ECO:0000256" key="4">
    <source>
        <dbReference type="ARBA" id="ARBA00013085"/>
    </source>
</evidence>
<gene>
    <name evidence="15" type="ORF">Ga0074812_12278</name>
</gene>
<protein>
    <recommendedName>
        <fullName evidence="5 13">Histidinol-phosphatase</fullName>
        <ecNumber evidence="4 13">3.1.3.15</ecNumber>
    </recommendedName>
</protein>
<dbReference type="GO" id="GO:0004401">
    <property type="term" value="F:histidinol-phosphatase activity"/>
    <property type="evidence" value="ECO:0007669"/>
    <property type="project" value="UniProtKB-UniRule"/>
</dbReference>
<dbReference type="UniPathway" id="UPA00031">
    <property type="reaction ID" value="UER00013"/>
</dbReference>
<evidence type="ECO:0000256" key="2">
    <source>
        <dbReference type="ARBA" id="ARBA00004970"/>
    </source>
</evidence>
<comment type="pathway">
    <text evidence="2">Amino-acid biosynthesis; L-histidine biosynthesis; L-histidine from 5-phospho-alpha-D-ribose 1-diphosphate: step 8/9.</text>
</comment>
<evidence type="ECO:0000256" key="9">
    <source>
        <dbReference type="ARBA" id="ARBA00022842"/>
    </source>
</evidence>
<evidence type="ECO:0000256" key="5">
    <source>
        <dbReference type="ARBA" id="ARBA00021697"/>
    </source>
</evidence>
<evidence type="ECO:0000256" key="3">
    <source>
        <dbReference type="ARBA" id="ARBA00009759"/>
    </source>
</evidence>
<evidence type="ECO:0000313" key="15">
    <source>
        <dbReference type="EMBL" id="CUU58835.1"/>
    </source>
</evidence>
<dbReference type="FunFam" id="3.30.540.10:FF:000003">
    <property type="entry name" value="Inositol-1-monophosphatase"/>
    <property type="match status" value="1"/>
</dbReference>
<keyword evidence="8" id="KW-0378">Hydrolase</keyword>